<proteinExistence type="predicted"/>
<sequence length="100" mass="10919">MHRVTTPKRWVARAPDPVADGRPPAHKLLLHHTKVVLPCDHGASQAKLDGRRCRQIPFVYIERRKELQGELDVLLSGRPPTTSSGEAAAATVSLSRLAGP</sequence>
<dbReference type="Proteomes" id="UP001056120">
    <property type="component" value="Linkage Group LG11"/>
</dbReference>
<gene>
    <name evidence="1" type="ORF">L1987_33136</name>
</gene>
<comment type="caution">
    <text evidence="1">The sequence shown here is derived from an EMBL/GenBank/DDBJ whole genome shotgun (WGS) entry which is preliminary data.</text>
</comment>
<accession>A0ACB9HPY5</accession>
<evidence type="ECO:0000313" key="2">
    <source>
        <dbReference type="Proteomes" id="UP001056120"/>
    </source>
</evidence>
<keyword evidence="2" id="KW-1185">Reference proteome</keyword>
<evidence type="ECO:0000313" key="1">
    <source>
        <dbReference type="EMBL" id="KAI3797872.1"/>
    </source>
</evidence>
<protein>
    <submittedName>
        <fullName evidence="1">Uncharacterized protein</fullName>
    </submittedName>
</protein>
<name>A0ACB9HPY5_9ASTR</name>
<dbReference type="EMBL" id="CM042028">
    <property type="protein sequence ID" value="KAI3797872.1"/>
    <property type="molecule type" value="Genomic_DNA"/>
</dbReference>
<reference evidence="2" key="1">
    <citation type="journal article" date="2022" name="Mol. Ecol. Resour.">
        <title>The genomes of chicory, endive, great burdock and yacon provide insights into Asteraceae palaeo-polyploidization history and plant inulin production.</title>
        <authorList>
            <person name="Fan W."/>
            <person name="Wang S."/>
            <person name="Wang H."/>
            <person name="Wang A."/>
            <person name="Jiang F."/>
            <person name="Liu H."/>
            <person name="Zhao H."/>
            <person name="Xu D."/>
            <person name="Zhang Y."/>
        </authorList>
    </citation>
    <scope>NUCLEOTIDE SEQUENCE [LARGE SCALE GENOMIC DNA]</scope>
    <source>
        <strain evidence="2">cv. Yunnan</strain>
    </source>
</reference>
<organism evidence="1 2">
    <name type="scientific">Smallanthus sonchifolius</name>
    <dbReference type="NCBI Taxonomy" id="185202"/>
    <lineage>
        <taxon>Eukaryota</taxon>
        <taxon>Viridiplantae</taxon>
        <taxon>Streptophyta</taxon>
        <taxon>Embryophyta</taxon>
        <taxon>Tracheophyta</taxon>
        <taxon>Spermatophyta</taxon>
        <taxon>Magnoliopsida</taxon>
        <taxon>eudicotyledons</taxon>
        <taxon>Gunneridae</taxon>
        <taxon>Pentapetalae</taxon>
        <taxon>asterids</taxon>
        <taxon>campanulids</taxon>
        <taxon>Asterales</taxon>
        <taxon>Asteraceae</taxon>
        <taxon>Asteroideae</taxon>
        <taxon>Heliantheae alliance</taxon>
        <taxon>Millerieae</taxon>
        <taxon>Smallanthus</taxon>
    </lineage>
</organism>
<reference evidence="1 2" key="2">
    <citation type="journal article" date="2022" name="Mol. Ecol. Resour.">
        <title>The genomes of chicory, endive, great burdock and yacon provide insights into Asteraceae paleo-polyploidization history and plant inulin production.</title>
        <authorList>
            <person name="Fan W."/>
            <person name="Wang S."/>
            <person name="Wang H."/>
            <person name="Wang A."/>
            <person name="Jiang F."/>
            <person name="Liu H."/>
            <person name="Zhao H."/>
            <person name="Xu D."/>
            <person name="Zhang Y."/>
        </authorList>
    </citation>
    <scope>NUCLEOTIDE SEQUENCE [LARGE SCALE GENOMIC DNA]</scope>
    <source>
        <strain evidence="2">cv. Yunnan</strain>
        <tissue evidence="1">Leaves</tissue>
    </source>
</reference>